<comment type="caution">
    <text evidence="6">The sequence shown here is derived from an EMBL/GenBank/DDBJ whole genome shotgun (WGS) entry which is preliminary data.</text>
</comment>
<keyword evidence="2" id="KW-0288">FMN</keyword>
<evidence type="ECO:0000256" key="1">
    <source>
        <dbReference type="ARBA" id="ARBA00022630"/>
    </source>
</evidence>
<accession>A0ABV5XYG0</accession>
<dbReference type="RefSeq" id="WP_234750912.1">
    <property type="nucleotide sequence ID" value="NZ_BAAAWN010000001.1"/>
</dbReference>
<name>A0ABV5XYG0_ARTRM</name>
<evidence type="ECO:0000256" key="3">
    <source>
        <dbReference type="ARBA" id="ARBA00023002"/>
    </source>
</evidence>
<keyword evidence="4" id="KW-0503">Monooxygenase</keyword>
<dbReference type="PANTHER" id="PTHR30011:SF16">
    <property type="entry name" value="C2H2 FINGER DOMAIN TRANSCRIPTION FACTOR (EUROFUNG)-RELATED"/>
    <property type="match status" value="1"/>
</dbReference>
<keyword evidence="3" id="KW-0560">Oxidoreductase</keyword>
<evidence type="ECO:0000313" key="7">
    <source>
        <dbReference type="Proteomes" id="UP001589702"/>
    </source>
</evidence>
<reference evidence="6 7" key="1">
    <citation type="submission" date="2024-09" db="EMBL/GenBank/DDBJ databases">
        <authorList>
            <person name="Sun Q."/>
            <person name="Mori K."/>
        </authorList>
    </citation>
    <scope>NUCLEOTIDE SEQUENCE [LARGE SCALE GENOMIC DNA]</scope>
    <source>
        <strain evidence="6 7">JCM 1334</strain>
    </source>
</reference>
<dbReference type="Pfam" id="PF00296">
    <property type="entry name" value="Bac_luciferase"/>
    <property type="match status" value="1"/>
</dbReference>
<proteinExistence type="predicted"/>
<dbReference type="PANTHER" id="PTHR30011">
    <property type="entry name" value="ALKANESULFONATE MONOOXYGENASE-RELATED"/>
    <property type="match status" value="1"/>
</dbReference>
<keyword evidence="1" id="KW-0285">Flavoprotein</keyword>
<dbReference type="InterPro" id="IPR051260">
    <property type="entry name" value="Diverse_substr_monoxygenases"/>
</dbReference>
<gene>
    <name evidence="6" type="ORF">ACFFP1_09540</name>
</gene>
<organism evidence="6 7">
    <name type="scientific">Arthrobacter ramosus</name>
    <dbReference type="NCBI Taxonomy" id="1672"/>
    <lineage>
        <taxon>Bacteria</taxon>
        <taxon>Bacillati</taxon>
        <taxon>Actinomycetota</taxon>
        <taxon>Actinomycetes</taxon>
        <taxon>Micrococcales</taxon>
        <taxon>Micrococcaceae</taxon>
        <taxon>Arthrobacter</taxon>
    </lineage>
</organism>
<dbReference type="EMBL" id="JBHMBC010000014">
    <property type="protein sequence ID" value="MFB9819744.1"/>
    <property type="molecule type" value="Genomic_DNA"/>
</dbReference>
<sequence>MSGNSRPGRPGFLALELDGDGAHPAAWRKARHAPDELLNGARIRSTVLAAESAGFQVATFADGPVSSGRDVAGRLNALQRAAFAGPVTSSIVLVPEVDTVYTEPFHVSTQLASLDYVSGGRAGWLVAASGSTEEAAAVGRSFAEGAALAQEAAASVEVSRRLWDSWEDGAVIRDVATGRYLDVDKLHYVDFETPSDFAGPGYSVKGPSIIPRPLQGQLPVVAQAGLLPSDADVVLVSAPTTSLLAAEVAEVRRAIAGGGAVVGGGAVDRIGPAVVAELDVVLDSRGQSASARLAELDAFTPWSSSRARFVGTAAELAGFLAGLLAVADGVRLHPAVLDVELEELAQLVLPELRRRGALKPFAQGGTFRELLGLERPLSRYASPGSEN</sequence>
<dbReference type="InterPro" id="IPR036661">
    <property type="entry name" value="Luciferase-like_sf"/>
</dbReference>
<keyword evidence="7" id="KW-1185">Reference proteome</keyword>
<protein>
    <submittedName>
        <fullName evidence="6">LLM class flavin-dependent oxidoreductase</fullName>
    </submittedName>
</protein>
<dbReference type="SUPFAM" id="SSF51679">
    <property type="entry name" value="Bacterial luciferase-like"/>
    <property type="match status" value="1"/>
</dbReference>
<dbReference type="InterPro" id="IPR011251">
    <property type="entry name" value="Luciferase-like_dom"/>
</dbReference>
<evidence type="ECO:0000313" key="6">
    <source>
        <dbReference type="EMBL" id="MFB9819744.1"/>
    </source>
</evidence>
<dbReference type="Gene3D" id="3.20.20.30">
    <property type="entry name" value="Luciferase-like domain"/>
    <property type="match status" value="1"/>
</dbReference>
<evidence type="ECO:0000256" key="2">
    <source>
        <dbReference type="ARBA" id="ARBA00022643"/>
    </source>
</evidence>
<evidence type="ECO:0000256" key="4">
    <source>
        <dbReference type="ARBA" id="ARBA00023033"/>
    </source>
</evidence>
<dbReference type="Proteomes" id="UP001589702">
    <property type="component" value="Unassembled WGS sequence"/>
</dbReference>
<feature type="domain" description="Luciferase-like" evidence="5">
    <location>
        <begin position="41"/>
        <end position="299"/>
    </location>
</feature>
<evidence type="ECO:0000259" key="5">
    <source>
        <dbReference type="Pfam" id="PF00296"/>
    </source>
</evidence>